<evidence type="ECO:0000259" key="1">
    <source>
        <dbReference type="Pfam" id="PF08530"/>
    </source>
</evidence>
<feature type="domain" description="Xaa-Pro dipeptidyl-peptidase C-terminal" evidence="1">
    <location>
        <begin position="3"/>
        <end position="80"/>
    </location>
</feature>
<keyword evidence="2" id="KW-0378">Hydrolase</keyword>
<evidence type="ECO:0000313" key="2">
    <source>
        <dbReference type="EMBL" id="CFR87547.1"/>
    </source>
</evidence>
<evidence type="ECO:0000313" key="3">
    <source>
        <dbReference type="EMBL" id="CNW08226.1"/>
    </source>
</evidence>
<evidence type="ECO:0000313" key="4">
    <source>
        <dbReference type="Proteomes" id="UP000039217"/>
    </source>
</evidence>
<dbReference type="Proteomes" id="UP000046680">
    <property type="component" value="Unassembled WGS sequence"/>
</dbReference>
<dbReference type="SUPFAM" id="SSF49785">
    <property type="entry name" value="Galactose-binding domain-like"/>
    <property type="match status" value="1"/>
</dbReference>
<dbReference type="InterPro" id="IPR013736">
    <property type="entry name" value="Xaa-Pro_dipept_C"/>
</dbReference>
<evidence type="ECO:0000313" key="5">
    <source>
        <dbReference type="Proteomes" id="UP000046680"/>
    </source>
</evidence>
<sequence length="88" mass="9873">MDAKGRSRNVSDGYRRLGDAPELVRVELDAIAHRFRADSRIRVLIAGSWFPRYARNLGTPEPILTGRQLKPATHAVHFGRSRLLLPVG</sequence>
<accession>A0A654U2K0</accession>
<reference evidence="4 5" key="1">
    <citation type="submission" date="2015-03" db="EMBL/GenBank/DDBJ databases">
        <authorList>
            <consortium name="Pathogen Informatics"/>
        </authorList>
    </citation>
    <scope>NUCLEOTIDE SEQUENCE [LARGE SCALE GENOMIC DNA]</scope>
    <source>
        <strain evidence="2 5">C09601061</strain>
        <strain evidence="3 4">D00501624</strain>
    </source>
</reference>
<proteinExistence type="predicted"/>
<name>A0A654U2K0_MYCTX</name>
<gene>
    <name evidence="2" type="ORF">ERS007657_02603</name>
    <name evidence="3" type="ORF">ERS007661_03518</name>
</gene>
<dbReference type="Gene3D" id="2.60.120.260">
    <property type="entry name" value="Galactose-binding domain-like"/>
    <property type="match status" value="1"/>
</dbReference>
<dbReference type="InterPro" id="IPR008979">
    <property type="entry name" value="Galactose-bd-like_sf"/>
</dbReference>
<organism evidence="2 5">
    <name type="scientific">Mycobacterium tuberculosis</name>
    <dbReference type="NCBI Taxonomy" id="1773"/>
    <lineage>
        <taxon>Bacteria</taxon>
        <taxon>Bacillati</taxon>
        <taxon>Actinomycetota</taxon>
        <taxon>Actinomycetes</taxon>
        <taxon>Mycobacteriales</taxon>
        <taxon>Mycobacteriaceae</taxon>
        <taxon>Mycobacterium</taxon>
        <taxon>Mycobacterium tuberculosis complex</taxon>
    </lineage>
</organism>
<dbReference type="AlphaFoldDB" id="A0A654U2K0"/>
<dbReference type="Pfam" id="PF08530">
    <property type="entry name" value="PepX_C"/>
    <property type="match status" value="1"/>
</dbReference>
<dbReference type="EMBL" id="CGCX01001040">
    <property type="protein sequence ID" value="CFR87547.1"/>
    <property type="molecule type" value="Genomic_DNA"/>
</dbReference>
<protein>
    <submittedName>
        <fullName evidence="2">Hydrolase</fullName>
    </submittedName>
</protein>
<dbReference type="Proteomes" id="UP000039217">
    <property type="component" value="Unassembled WGS sequence"/>
</dbReference>
<dbReference type="EMBL" id="CQQC01001586">
    <property type="protein sequence ID" value="CNW08226.1"/>
    <property type="molecule type" value="Genomic_DNA"/>
</dbReference>
<dbReference type="GO" id="GO:0008239">
    <property type="term" value="F:dipeptidyl-peptidase activity"/>
    <property type="evidence" value="ECO:0007669"/>
    <property type="project" value="InterPro"/>
</dbReference>